<dbReference type="SMART" id="SM00091">
    <property type="entry name" value="PAS"/>
    <property type="match status" value="1"/>
</dbReference>
<dbReference type="PATRIC" id="fig|1313304.3.peg.2043"/>
<comment type="subcellular location">
    <subcellularLocation>
        <location evidence="2">Membrane</location>
    </subcellularLocation>
</comment>
<proteinExistence type="predicted"/>
<dbReference type="Proteomes" id="UP000017148">
    <property type="component" value="Unassembled WGS sequence"/>
</dbReference>
<dbReference type="CDD" id="cd00130">
    <property type="entry name" value="PAS"/>
    <property type="match status" value="1"/>
</dbReference>
<evidence type="ECO:0000256" key="1">
    <source>
        <dbReference type="ARBA" id="ARBA00000085"/>
    </source>
</evidence>
<evidence type="ECO:0000256" key="7">
    <source>
        <dbReference type="ARBA" id="ARBA00023012"/>
    </source>
</evidence>
<feature type="transmembrane region" description="Helical" evidence="9">
    <location>
        <begin position="160"/>
        <end position="185"/>
    </location>
</feature>
<dbReference type="OrthoDB" id="9813151at2"/>
<dbReference type="InterPro" id="IPR003661">
    <property type="entry name" value="HisK_dim/P_dom"/>
</dbReference>
<feature type="domain" description="Histidine kinase" evidence="10">
    <location>
        <begin position="369"/>
        <end position="593"/>
    </location>
</feature>
<dbReference type="CDD" id="cd00075">
    <property type="entry name" value="HATPase"/>
    <property type="match status" value="1"/>
</dbReference>
<comment type="caution">
    <text evidence="12">The sequence shown here is derived from an EMBL/GenBank/DDBJ whole genome shotgun (WGS) entry which is preliminary data.</text>
</comment>
<dbReference type="RefSeq" id="WP_034637807.1">
    <property type="nucleotide sequence ID" value="NZ_ASJR01000023.1"/>
</dbReference>
<dbReference type="SUPFAM" id="SSF55874">
    <property type="entry name" value="ATPase domain of HSP90 chaperone/DNA topoisomerase II/histidine kinase"/>
    <property type="match status" value="1"/>
</dbReference>
<dbReference type="EC" id="2.7.13.3" evidence="3"/>
<evidence type="ECO:0000256" key="2">
    <source>
        <dbReference type="ARBA" id="ARBA00004370"/>
    </source>
</evidence>
<evidence type="ECO:0000256" key="8">
    <source>
        <dbReference type="ARBA" id="ARBA00023136"/>
    </source>
</evidence>
<comment type="catalytic activity">
    <reaction evidence="1">
        <text>ATP + protein L-histidine = ADP + protein N-phospho-L-histidine.</text>
        <dbReference type="EC" id="2.7.13.3"/>
    </reaction>
</comment>
<evidence type="ECO:0000313" key="13">
    <source>
        <dbReference type="Proteomes" id="UP000017148"/>
    </source>
</evidence>
<dbReference type="Gene3D" id="6.10.340.10">
    <property type="match status" value="1"/>
</dbReference>
<protein>
    <recommendedName>
        <fullName evidence="3">histidine kinase</fullName>
        <ecNumber evidence="3">2.7.13.3</ecNumber>
    </recommendedName>
</protein>
<dbReference type="InterPro" id="IPR005467">
    <property type="entry name" value="His_kinase_dom"/>
</dbReference>
<dbReference type="InterPro" id="IPR050351">
    <property type="entry name" value="BphY/WalK/GraS-like"/>
</dbReference>
<dbReference type="SUPFAM" id="SSF47384">
    <property type="entry name" value="Homodimeric domain of signal transducing histidine kinase"/>
    <property type="match status" value="1"/>
</dbReference>
<keyword evidence="5" id="KW-0808">Transferase</keyword>
<feature type="transmembrane region" description="Helical" evidence="9">
    <location>
        <begin position="12"/>
        <end position="35"/>
    </location>
</feature>
<dbReference type="InterPro" id="IPR000014">
    <property type="entry name" value="PAS"/>
</dbReference>
<dbReference type="PANTHER" id="PTHR45453">
    <property type="entry name" value="PHOSPHATE REGULON SENSOR PROTEIN PHOR"/>
    <property type="match status" value="1"/>
</dbReference>
<dbReference type="PROSITE" id="PS50109">
    <property type="entry name" value="HIS_KIN"/>
    <property type="match status" value="1"/>
</dbReference>
<keyword evidence="9" id="KW-1133">Transmembrane helix</keyword>
<evidence type="ECO:0000259" key="10">
    <source>
        <dbReference type="PROSITE" id="PS50109"/>
    </source>
</evidence>
<dbReference type="Gene3D" id="3.30.565.10">
    <property type="entry name" value="Histidine kinase-like ATPase, C-terminal domain"/>
    <property type="match status" value="1"/>
</dbReference>
<dbReference type="InterPro" id="IPR036097">
    <property type="entry name" value="HisK_dim/P_sf"/>
</dbReference>
<dbReference type="PRINTS" id="PR00344">
    <property type="entry name" value="BCTRLSENSOR"/>
</dbReference>
<dbReference type="InterPro" id="IPR036890">
    <property type="entry name" value="HATPase_C_sf"/>
</dbReference>
<reference evidence="12 13" key="1">
    <citation type="journal article" date="2013" name="Environ. Microbiol.">
        <title>Genome analysis of Chitinivibrio alkaliphilus gen. nov., sp. nov., a novel extremely haloalkaliphilic anaerobic chitinolytic bacterium from the candidate phylum Termite Group 3.</title>
        <authorList>
            <person name="Sorokin D.Y."/>
            <person name="Gumerov V.M."/>
            <person name="Rakitin A.L."/>
            <person name="Beletsky A.V."/>
            <person name="Damste J.S."/>
            <person name="Muyzer G."/>
            <person name="Mardanov A.V."/>
            <person name="Ravin N.V."/>
        </authorList>
    </citation>
    <scope>NUCLEOTIDE SEQUENCE [LARGE SCALE GENOMIC DNA]</scope>
    <source>
        <strain evidence="12 13">ACht1</strain>
    </source>
</reference>
<evidence type="ECO:0000313" key="12">
    <source>
        <dbReference type="EMBL" id="ERP31010.1"/>
    </source>
</evidence>
<keyword evidence="13" id="KW-1185">Reference proteome</keyword>
<dbReference type="InterPro" id="IPR035965">
    <property type="entry name" value="PAS-like_dom_sf"/>
</dbReference>
<organism evidence="12 13">
    <name type="scientific">Chitinivibrio alkaliphilus ACht1</name>
    <dbReference type="NCBI Taxonomy" id="1313304"/>
    <lineage>
        <taxon>Bacteria</taxon>
        <taxon>Pseudomonadati</taxon>
        <taxon>Fibrobacterota</taxon>
        <taxon>Chitinivibrionia</taxon>
        <taxon>Chitinivibrionales</taxon>
        <taxon>Chitinivibrionaceae</taxon>
        <taxon>Chitinivibrio</taxon>
    </lineage>
</organism>
<keyword evidence="9" id="KW-0812">Transmembrane</keyword>
<accession>U7D9C7</accession>
<gene>
    <name evidence="12" type="ORF">CALK_2147</name>
</gene>
<dbReference type="SUPFAM" id="SSF55785">
    <property type="entry name" value="PYP-like sensor domain (PAS domain)"/>
    <property type="match status" value="1"/>
</dbReference>
<name>U7D9C7_9BACT</name>
<dbReference type="GO" id="GO:0000155">
    <property type="term" value="F:phosphorelay sensor kinase activity"/>
    <property type="evidence" value="ECO:0007669"/>
    <property type="project" value="InterPro"/>
</dbReference>
<dbReference type="FunFam" id="3.30.565.10:FF:000006">
    <property type="entry name" value="Sensor histidine kinase WalK"/>
    <property type="match status" value="1"/>
</dbReference>
<keyword evidence="4" id="KW-0597">Phosphoprotein</keyword>
<dbReference type="InterPro" id="IPR003660">
    <property type="entry name" value="HAMP_dom"/>
</dbReference>
<dbReference type="Pfam" id="PF00512">
    <property type="entry name" value="HisKA"/>
    <property type="match status" value="1"/>
</dbReference>
<feature type="domain" description="HAMP" evidence="11">
    <location>
        <begin position="187"/>
        <end position="240"/>
    </location>
</feature>
<keyword evidence="7" id="KW-0902">Two-component regulatory system</keyword>
<dbReference type="GO" id="GO:0004721">
    <property type="term" value="F:phosphoprotein phosphatase activity"/>
    <property type="evidence" value="ECO:0007669"/>
    <property type="project" value="TreeGrafter"/>
</dbReference>
<dbReference type="GO" id="GO:0016036">
    <property type="term" value="P:cellular response to phosphate starvation"/>
    <property type="evidence" value="ECO:0007669"/>
    <property type="project" value="TreeGrafter"/>
</dbReference>
<dbReference type="SMART" id="SM00387">
    <property type="entry name" value="HATPase_c"/>
    <property type="match status" value="1"/>
</dbReference>
<dbReference type="InterPro" id="IPR003594">
    <property type="entry name" value="HATPase_dom"/>
</dbReference>
<dbReference type="Gene3D" id="3.30.450.20">
    <property type="entry name" value="PAS domain"/>
    <property type="match status" value="1"/>
</dbReference>
<dbReference type="InterPro" id="IPR004358">
    <property type="entry name" value="Sig_transdc_His_kin-like_C"/>
</dbReference>
<keyword evidence="8 9" id="KW-0472">Membrane</keyword>
<evidence type="ECO:0000256" key="4">
    <source>
        <dbReference type="ARBA" id="ARBA00022553"/>
    </source>
</evidence>
<dbReference type="Pfam" id="PF12860">
    <property type="entry name" value="PAS_7"/>
    <property type="match status" value="1"/>
</dbReference>
<dbReference type="PROSITE" id="PS50885">
    <property type="entry name" value="HAMP"/>
    <property type="match status" value="1"/>
</dbReference>
<dbReference type="FunFam" id="1.10.287.130:FF:000001">
    <property type="entry name" value="Two-component sensor histidine kinase"/>
    <property type="match status" value="1"/>
</dbReference>
<keyword evidence="6 12" id="KW-0418">Kinase</keyword>
<evidence type="ECO:0000256" key="9">
    <source>
        <dbReference type="SAM" id="Phobius"/>
    </source>
</evidence>
<dbReference type="Gene3D" id="1.10.287.130">
    <property type="match status" value="1"/>
</dbReference>
<dbReference type="SMART" id="SM00304">
    <property type="entry name" value="HAMP"/>
    <property type="match status" value="1"/>
</dbReference>
<dbReference type="PANTHER" id="PTHR45453:SF1">
    <property type="entry name" value="PHOSPHATE REGULON SENSOR PROTEIN PHOR"/>
    <property type="match status" value="1"/>
</dbReference>
<dbReference type="Pfam" id="PF02518">
    <property type="entry name" value="HATPase_c"/>
    <property type="match status" value="1"/>
</dbReference>
<evidence type="ECO:0000256" key="5">
    <source>
        <dbReference type="ARBA" id="ARBA00022679"/>
    </source>
</evidence>
<evidence type="ECO:0000256" key="6">
    <source>
        <dbReference type="ARBA" id="ARBA00022777"/>
    </source>
</evidence>
<dbReference type="STRING" id="1313304.CALK_2147"/>
<dbReference type="AlphaFoldDB" id="U7D9C7"/>
<evidence type="ECO:0000256" key="3">
    <source>
        <dbReference type="ARBA" id="ARBA00012438"/>
    </source>
</evidence>
<evidence type="ECO:0000259" key="11">
    <source>
        <dbReference type="PROSITE" id="PS50885"/>
    </source>
</evidence>
<dbReference type="SMART" id="SM00388">
    <property type="entry name" value="HisKA"/>
    <property type="match status" value="1"/>
</dbReference>
<dbReference type="CDD" id="cd00082">
    <property type="entry name" value="HisKA"/>
    <property type="match status" value="1"/>
</dbReference>
<dbReference type="EMBL" id="ASJR01000023">
    <property type="protein sequence ID" value="ERP31010.1"/>
    <property type="molecule type" value="Genomic_DNA"/>
</dbReference>
<dbReference type="eggNOG" id="COG5002">
    <property type="taxonomic scope" value="Bacteria"/>
</dbReference>
<sequence>MKKSNPSFFAQIFFSIMGLILVLGVLFSLNSIIHLRRMYFASVRRELVSTSEAFSRIYKESEISLFSMDSLLKKQYHDGGIRYTLIQPDGQVIADSHNDIDAMDNHKTRPEVRHAFASGWGYEVRFSATEGVHHKYVARRNNDGSITRTSRPLDQLLDSLWSYTASLILLFLFLGGVGLSLSFFLSRWISRPIEILKNRAEKLGEGDVFTPLADRRVSREIMDLSRILDRASQTLKKRFTSVRTHKDRLRTILSEMIEGVVAVNAERELFLINSRARQMLDISSDTSQGREYYKIIRHIEIQQIIDTLLAGDSVQTMIHEEVTLGRGENERIYRINGKALLDPGDVFLVIHDITALKRLENMRRDFAGNVSHELRTPLTSIKGFVETLKDGAITDPVQSVRFLTIIDEEVRRLNTLIEDILTLSRVEQQEEALSDNSADTERVNLCDFLNELYGLYTDRAKKYSVDLRKDIHLAPDPLVDIRPGLFSLAVKNLLDNAVKYSGENAVVTLRARERQDEYIVSVQDTGPGIDPVHHDRLFERFYRVDKSRSRHMGGTGLGLSIVKHIVSLHGGKIILESEPGQGSIFTITIHKPL</sequence>
<dbReference type="GO" id="GO:0005886">
    <property type="term" value="C:plasma membrane"/>
    <property type="evidence" value="ECO:0007669"/>
    <property type="project" value="TreeGrafter"/>
</dbReference>